<reference evidence="3 4" key="1">
    <citation type="submission" date="2024-03" db="EMBL/GenBank/DDBJ databases">
        <title>The genome assembly and annotation of the cricket Gryllus longicercus Weissman &amp; Gray.</title>
        <authorList>
            <person name="Szrajer S."/>
            <person name="Gray D."/>
            <person name="Ylla G."/>
        </authorList>
    </citation>
    <scope>NUCLEOTIDE SEQUENCE [LARGE SCALE GENOMIC DNA]</scope>
    <source>
        <strain evidence="3">DAG 2021-001</strain>
        <tissue evidence="3">Whole body minus gut</tissue>
    </source>
</reference>
<feature type="signal peptide" evidence="2">
    <location>
        <begin position="1"/>
        <end position="21"/>
    </location>
</feature>
<comment type="caution">
    <text evidence="3">The sequence shown here is derived from an EMBL/GenBank/DDBJ whole genome shotgun (WGS) entry which is preliminary data.</text>
</comment>
<dbReference type="EMBL" id="JAZDUA010000279">
    <property type="protein sequence ID" value="KAK7862354.1"/>
    <property type="molecule type" value="Genomic_DNA"/>
</dbReference>
<keyword evidence="1" id="KW-1133">Transmembrane helix</keyword>
<feature type="chain" id="PRO_5042977930" evidence="2">
    <location>
        <begin position="22"/>
        <end position="213"/>
    </location>
</feature>
<accession>A0AAN9VCM2</accession>
<sequence length="213" mass="23559">MLRRQGNAPVLLWLLVTCVLAAVNGPRALLPTPEGELPGVRDNDEQVVFAMGQTPTSHTTCPSFKNSFQWQARGRDAVIARILAEHTGHLLLGCHIIPGNPHRISPAVFLLNATAHVYMEALYWDPALVYKVEYLYPHLQDDVGLAMRSPDSLTPTIYKAFSSSVWALTGISLLLFATMLKFVLQATCSQAALETTQIFLSGSFSSRRPRHMM</sequence>
<name>A0AAN9VCM2_9ORTH</name>
<evidence type="ECO:0000256" key="2">
    <source>
        <dbReference type="SAM" id="SignalP"/>
    </source>
</evidence>
<proteinExistence type="predicted"/>
<evidence type="ECO:0000313" key="4">
    <source>
        <dbReference type="Proteomes" id="UP001378592"/>
    </source>
</evidence>
<evidence type="ECO:0000313" key="3">
    <source>
        <dbReference type="EMBL" id="KAK7862354.1"/>
    </source>
</evidence>
<keyword evidence="2" id="KW-0732">Signal</keyword>
<protein>
    <submittedName>
        <fullName evidence="3">Uncharacterized protein</fullName>
    </submittedName>
</protein>
<keyword evidence="4" id="KW-1185">Reference proteome</keyword>
<evidence type="ECO:0000256" key="1">
    <source>
        <dbReference type="SAM" id="Phobius"/>
    </source>
</evidence>
<keyword evidence="1" id="KW-0472">Membrane</keyword>
<dbReference type="AlphaFoldDB" id="A0AAN9VCM2"/>
<feature type="transmembrane region" description="Helical" evidence="1">
    <location>
        <begin position="165"/>
        <end position="184"/>
    </location>
</feature>
<dbReference type="Proteomes" id="UP001378592">
    <property type="component" value="Unassembled WGS sequence"/>
</dbReference>
<keyword evidence="1" id="KW-0812">Transmembrane</keyword>
<organism evidence="3 4">
    <name type="scientific">Gryllus longicercus</name>
    <dbReference type="NCBI Taxonomy" id="2509291"/>
    <lineage>
        <taxon>Eukaryota</taxon>
        <taxon>Metazoa</taxon>
        <taxon>Ecdysozoa</taxon>
        <taxon>Arthropoda</taxon>
        <taxon>Hexapoda</taxon>
        <taxon>Insecta</taxon>
        <taxon>Pterygota</taxon>
        <taxon>Neoptera</taxon>
        <taxon>Polyneoptera</taxon>
        <taxon>Orthoptera</taxon>
        <taxon>Ensifera</taxon>
        <taxon>Gryllidea</taxon>
        <taxon>Grylloidea</taxon>
        <taxon>Gryllidae</taxon>
        <taxon>Gryllinae</taxon>
        <taxon>Gryllus</taxon>
    </lineage>
</organism>
<gene>
    <name evidence="3" type="ORF">R5R35_006927</name>
</gene>